<name>A0ABP7JBX7_9ACTN</name>
<proteinExistence type="predicted"/>
<evidence type="ECO:0000313" key="2">
    <source>
        <dbReference type="Proteomes" id="UP001500888"/>
    </source>
</evidence>
<dbReference type="Proteomes" id="UP001500888">
    <property type="component" value="Unassembled WGS sequence"/>
</dbReference>
<accession>A0ABP7JBX7</accession>
<organism evidence="1 2">
    <name type="scientific">Sphaerisporangium flaviroseum</name>
    <dbReference type="NCBI Taxonomy" id="509199"/>
    <lineage>
        <taxon>Bacteria</taxon>
        <taxon>Bacillati</taxon>
        <taxon>Actinomycetota</taxon>
        <taxon>Actinomycetes</taxon>
        <taxon>Streptosporangiales</taxon>
        <taxon>Streptosporangiaceae</taxon>
        <taxon>Sphaerisporangium</taxon>
    </lineage>
</organism>
<sequence length="115" mass="12152">MAVVALVVVAGAVFGVVRYTAEPPRLDGGAVRLTLARPGLPPLQHPYAGGAVSLNALSDDAAVIGLRGAADGSGREVRVRTGETIDIPAGRLRLLHVWDMWQREHDAVDVILTPR</sequence>
<comment type="caution">
    <text evidence="1">The sequence shown here is derived from an EMBL/GenBank/DDBJ whole genome shotgun (WGS) entry which is preliminary data.</text>
</comment>
<gene>
    <name evidence="1" type="ORF">GCM10022226_72450</name>
</gene>
<protein>
    <submittedName>
        <fullName evidence="1">Uncharacterized protein</fullName>
    </submittedName>
</protein>
<reference evidence="2" key="1">
    <citation type="journal article" date="2019" name="Int. J. Syst. Evol. Microbiol.">
        <title>The Global Catalogue of Microorganisms (GCM) 10K type strain sequencing project: providing services to taxonomists for standard genome sequencing and annotation.</title>
        <authorList>
            <consortium name="The Broad Institute Genomics Platform"/>
            <consortium name="The Broad Institute Genome Sequencing Center for Infectious Disease"/>
            <person name="Wu L."/>
            <person name="Ma J."/>
        </authorList>
    </citation>
    <scope>NUCLEOTIDE SEQUENCE [LARGE SCALE GENOMIC DNA]</scope>
    <source>
        <strain evidence="2">JCM 16908</strain>
    </source>
</reference>
<keyword evidence="2" id="KW-1185">Reference proteome</keyword>
<evidence type="ECO:0000313" key="1">
    <source>
        <dbReference type="EMBL" id="GAA3839641.1"/>
    </source>
</evidence>
<dbReference type="EMBL" id="BAAAZR010000043">
    <property type="protein sequence ID" value="GAA3839641.1"/>
    <property type="molecule type" value="Genomic_DNA"/>
</dbReference>